<feature type="domain" description="Adaptor protein ClpS core" evidence="1">
    <location>
        <begin position="36"/>
        <end position="99"/>
    </location>
</feature>
<protein>
    <recommendedName>
        <fullName evidence="1">Adaptor protein ClpS core domain-containing protein</fullName>
    </recommendedName>
</protein>
<organism evidence="2 3">
    <name type="scientific">Aquirufa nivalisilvae</name>
    <dbReference type="NCBI Taxonomy" id="2516557"/>
    <lineage>
        <taxon>Bacteria</taxon>
        <taxon>Pseudomonadati</taxon>
        <taxon>Bacteroidota</taxon>
        <taxon>Cytophagia</taxon>
        <taxon>Cytophagales</taxon>
        <taxon>Flectobacillaceae</taxon>
        <taxon>Aquirufa</taxon>
    </lineage>
</organism>
<dbReference type="Proteomes" id="UP000245468">
    <property type="component" value="Chromosome"/>
</dbReference>
<sequence length="110" mass="12812">MEFSEDNISRFRISFQNQEKHQEDVAVAFDEEVVTSHQLVVYNDEVNSFDYVIITLMEVCEHSPEQAEQCTLQIHFRGRCGVKSGDFDELVSMRNEICRRGISAEIESYQ</sequence>
<dbReference type="Gene3D" id="3.30.1390.10">
    <property type="match status" value="1"/>
</dbReference>
<dbReference type="InterPro" id="IPR014719">
    <property type="entry name" value="Ribosomal_bL12_C/ClpS-like"/>
</dbReference>
<dbReference type="EMBL" id="CP029346">
    <property type="protein sequence ID" value="AWL09490.1"/>
    <property type="molecule type" value="Genomic_DNA"/>
</dbReference>
<name>A0A2S2DWT4_9BACT</name>
<dbReference type="AlphaFoldDB" id="A0A2S2DWT4"/>
<accession>A0A2S2DWT4</accession>
<gene>
    <name evidence="2" type="ORF">HME7025_01637</name>
</gene>
<dbReference type="KEGG" id="psez:HME7025_01637"/>
<dbReference type="SUPFAM" id="SSF54736">
    <property type="entry name" value="ClpS-like"/>
    <property type="match status" value="1"/>
</dbReference>
<dbReference type="InterPro" id="IPR003769">
    <property type="entry name" value="ClpS_core"/>
</dbReference>
<reference evidence="3" key="1">
    <citation type="submission" date="2018-05" db="EMBL/GenBank/DDBJ databases">
        <title>Pseudarcicella sp. HME7025 Genome sequencing and assembly.</title>
        <authorList>
            <person name="Kim H."/>
            <person name="Kang H."/>
            <person name="Joh K."/>
        </authorList>
    </citation>
    <scope>NUCLEOTIDE SEQUENCE [LARGE SCALE GENOMIC DNA]</scope>
    <source>
        <strain evidence="3">HME7025</strain>
    </source>
</reference>
<keyword evidence="3" id="KW-1185">Reference proteome</keyword>
<evidence type="ECO:0000313" key="2">
    <source>
        <dbReference type="EMBL" id="AWL09490.1"/>
    </source>
</evidence>
<dbReference type="Pfam" id="PF02617">
    <property type="entry name" value="ClpS"/>
    <property type="match status" value="1"/>
</dbReference>
<evidence type="ECO:0000313" key="3">
    <source>
        <dbReference type="Proteomes" id="UP000245468"/>
    </source>
</evidence>
<dbReference type="OrthoDB" id="598046at2"/>
<proteinExistence type="predicted"/>
<evidence type="ECO:0000259" key="1">
    <source>
        <dbReference type="Pfam" id="PF02617"/>
    </source>
</evidence>
<dbReference type="GO" id="GO:0030163">
    <property type="term" value="P:protein catabolic process"/>
    <property type="evidence" value="ECO:0007669"/>
    <property type="project" value="InterPro"/>
</dbReference>
<dbReference type="RefSeq" id="WP_109323171.1">
    <property type="nucleotide sequence ID" value="NZ_CP029346.1"/>
</dbReference>